<proteinExistence type="predicted"/>
<evidence type="ECO:0000256" key="1">
    <source>
        <dbReference type="SAM" id="SignalP"/>
    </source>
</evidence>
<sequence length="164" mass="19055">MWSLLGDFLICSALMGCLSSPPQQRQPQQLRKRRAVFCLGSCREGRIKTNTFILGCQSILASEKQGRKLELHQLVFLSLRVFPPNNNLFLHFKRVMWNLISQTSDRPHRLEDEMLTMYHQRSPSIVSAFSSEVSHLTLFLLHFRHLLRRRSTLILSKGDFLSTD</sequence>
<protein>
    <recommendedName>
        <fullName evidence="4">Secreted protein</fullName>
    </recommendedName>
</protein>
<feature type="signal peptide" evidence="1">
    <location>
        <begin position="1"/>
        <end position="19"/>
    </location>
</feature>
<keyword evidence="1" id="KW-0732">Signal</keyword>
<organism evidence="2 3">
    <name type="scientific">Ovis ammon polii</name>
    <dbReference type="NCBI Taxonomy" id="230172"/>
    <lineage>
        <taxon>Eukaryota</taxon>
        <taxon>Metazoa</taxon>
        <taxon>Chordata</taxon>
        <taxon>Craniata</taxon>
        <taxon>Vertebrata</taxon>
        <taxon>Euteleostomi</taxon>
        <taxon>Mammalia</taxon>
        <taxon>Eutheria</taxon>
        <taxon>Laurasiatheria</taxon>
        <taxon>Artiodactyla</taxon>
        <taxon>Ruminantia</taxon>
        <taxon>Pecora</taxon>
        <taxon>Bovidae</taxon>
        <taxon>Caprinae</taxon>
        <taxon>Ovis</taxon>
    </lineage>
</organism>
<evidence type="ECO:0000313" key="2">
    <source>
        <dbReference type="EMBL" id="KAI4529604.1"/>
    </source>
</evidence>
<evidence type="ECO:0008006" key="4">
    <source>
        <dbReference type="Google" id="ProtNLM"/>
    </source>
</evidence>
<dbReference type="Proteomes" id="UP001214576">
    <property type="component" value="Unassembled WGS sequence"/>
</dbReference>
<reference evidence="2" key="1">
    <citation type="submission" date="2022-03" db="EMBL/GenBank/DDBJ databases">
        <title>Genomic analyses of argali, domestic sheep and their hybrids provide insights into chromosomal evolution, heterosis and genetic basis of agronomic traits.</title>
        <authorList>
            <person name="Li M."/>
        </authorList>
    </citation>
    <scope>NUCLEOTIDE SEQUENCE</scope>
    <source>
        <strain evidence="2">CAU-MHL-2022a</strain>
        <tissue evidence="2">Skin</tissue>
    </source>
</reference>
<dbReference type="EMBL" id="JAKZEL010000027">
    <property type="protein sequence ID" value="KAI4529604.1"/>
    <property type="molecule type" value="Genomic_DNA"/>
</dbReference>
<dbReference type="AlphaFoldDB" id="A0AAD4TNM7"/>
<evidence type="ECO:0000313" key="3">
    <source>
        <dbReference type="Proteomes" id="UP001214576"/>
    </source>
</evidence>
<name>A0AAD4TNM7_OVIAM</name>
<comment type="caution">
    <text evidence="2">The sequence shown here is derived from an EMBL/GenBank/DDBJ whole genome shotgun (WGS) entry which is preliminary data.</text>
</comment>
<keyword evidence="3" id="KW-1185">Reference proteome</keyword>
<gene>
    <name evidence="2" type="ORF">MG293_020282</name>
</gene>
<feature type="chain" id="PRO_5041947946" description="Secreted protein" evidence="1">
    <location>
        <begin position="20"/>
        <end position="164"/>
    </location>
</feature>
<accession>A0AAD4TNM7</accession>